<dbReference type="Proteomes" id="UP000005237">
    <property type="component" value="Unassembled WGS sequence"/>
</dbReference>
<organism evidence="1 2">
    <name type="scientific">Caenorhabditis japonica</name>
    <dbReference type="NCBI Taxonomy" id="281687"/>
    <lineage>
        <taxon>Eukaryota</taxon>
        <taxon>Metazoa</taxon>
        <taxon>Ecdysozoa</taxon>
        <taxon>Nematoda</taxon>
        <taxon>Chromadorea</taxon>
        <taxon>Rhabditida</taxon>
        <taxon>Rhabditina</taxon>
        <taxon>Rhabditomorpha</taxon>
        <taxon>Rhabditoidea</taxon>
        <taxon>Rhabditidae</taxon>
        <taxon>Peloderinae</taxon>
        <taxon>Caenorhabditis</taxon>
    </lineage>
</organism>
<sequence>MQRRRDLKAYAVNATNYAITQSFRNVRTLHYDVVTAELVNCVDRSKCTVHLKWETLKAYKDMCHAKGTQSDNIPIEELIRESVFFSYCPFANKA</sequence>
<reference evidence="1" key="2">
    <citation type="submission" date="2022-06" db="UniProtKB">
        <authorList>
            <consortium name="EnsemblMetazoa"/>
        </authorList>
    </citation>
    <scope>IDENTIFICATION</scope>
    <source>
        <strain evidence="1">DF5081</strain>
    </source>
</reference>
<dbReference type="PANTHER" id="PTHR47645">
    <property type="entry name" value="PROTEIN CBG08267"/>
    <property type="match status" value="1"/>
</dbReference>
<evidence type="ECO:0000313" key="1">
    <source>
        <dbReference type="EnsemblMetazoa" id="CJA41037.1"/>
    </source>
</evidence>
<protein>
    <submittedName>
        <fullName evidence="1">Uncharacterized protein</fullName>
    </submittedName>
</protein>
<keyword evidence="2" id="KW-1185">Reference proteome</keyword>
<dbReference type="AlphaFoldDB" id="A0A8R1ES93"/>
<dbReference type="EnsemblMetazoa" id="CJA41037.1">
    <property type="protein sequence ID" value="CJA41037.1"/>
    <property type="gene ID" value="WBGene00216885"/>
</dbReference>
<evidence type="ECO:0000313" key="2">
    <source>
        <dbReference type="Proteomes" id="UP000005237"/>
    </source>
</evidence>
<dbReference type="PANTHER" id="PTHR47645:SF1">
    <property type="entry name" value="C2H2-TYPE DOMAIN-CONTAINING PROTEIN-RELATED"/>
    <property type="match status" value="1"/>
</dbReference>
<accession>A0A8R1ES93</accession>
<proteinExistence type="predicted"/>
<name>A0A8R1ES93_CAEJA</name>
<reference evidence="2" key="1">
    <citation type="submission" date="2010-08" db="EMBL/GenBank/DDBJ databases">
        <authorList>
            <consortium name="Caenorhabditis japonica Sequencing Consortium"/>
            <person name="Wilson R.K."/>
        </authorList>
    </citation>
    <scope>NUCLEOTIDE SEQUENCE [LARGE SCALE GENOMIC DNA]</scope>
    <source>
        <strain evidence="2">DF5081</strain>
    </source>
</reference>